<dbReference type="AlphaFoldDB" id="A0AA40K338"/>
<evidence type="ECO:0000256" key="1">
    <source>
        <dbReference type="ARBA" id="ARBA00005375"/>
    </source>
</evidence>
<accession>A0AA40K338</accession>
<evidence type="ECO:0000313" key="9">
    <source>
        <dbReference type="Proteomes" id="UP001172155"/>
    </source>
</evidence>
<dbReference type="PROSITE" id="PS00616">
    <property type="entry name" value="HIS_ACID_PHOSPHAT_1"/>
    <property type="match status" value="1"/>
</dbReference>
<feature type="active site" description="Nucleophile" evidence="4">
    <location>
        <position position="114"/>
    </location>
</feature>
<dbReference type="GO" id="GO:0016158">
    <property type="term" value="F:inositol hexakisphosphate 3-phosphatase activity"/>
    <property type="evidence" value="ECO:0007669"/>
    <property type="project" value="UniProtKB-EC"/>
</dbReference>
<dbReference type="CDD" id="cd07061">
    <property type="entry name" value="HP_HAP_like"/>
    <property type="match status" value="1"/>
</dbReference>
<dbReference type="InterPro" id="IPR033379">
    <property type="entry name" value="Acid_Pase_AS"/>
</dbReference>
<organism evidence="8 9">
    <name type="scientific">Schizothecium vesticola</name>
    <dbReference type="NCBI Taxonomy" id="314040"/>
    <lineage>
        <taxon>Eukaryota</taxon>
        <taxon>Fungi</taxon>
        <taxon>Dikarya</taxon>
        <taxon>Ascomycota</taxon>
        <taxon>Pezizomycotina</taxon>
        <taxon>Sordariomycetes</taxon>
        <taxon>Sordariomycetidae</taxon>
        <taxon>Sordariales</taxon>
        <taxon>Schizotheciaceae</taxon>
        <taxon>Schizothecium</taxon>
    </lineage>
</organism>
<dbReference type="GO" id="GO:0003993">
    <property type="term" value="F:acid phosphatase activity"/>
    <property type="evidence" value="ECO:0007669"/>
    <property type="project" value="TreeGrafter"/>
</dbReference>
<gene>
    <name evidence="8" type="ORF">B0T18DRAFT_482049</name>
</gene>
<protein>
    <recommendedName>
        <fullName evidence="2">3-phytase</fullName>
        <ecNumber evidence="2">3.1.3.8</ecNumber>
    </recommendedName>
</protein>
<dbReference type="PANTHER" id="PTHR20963">
    <property type="entry name" value="MULTIPLE INOSITOL POLYPHOSPHATE PHOSPHATASE-RELATED"/>
    <property type="match status" value="1"/>
</dbReference>
<evidence type="ECO:0000256" key="3">
    <source>
        <dbReference type="ARBA" id="ARBA00022801"/>
    </source>
</evidence>
<reference evidence="8" key="1">
    <citation type="submission" date="2023-06" db="EMBL/GenBank/DDBJ databases">
        <title>Genome-scale phylogeny and comparative genomics of the fungal order Sordariales.</title>
        <authorList>
            <consortium name="Lawrence Berkeley National Laboratory"/>
            <person name="Hensen N."/>
            <person name="Bonometti L."/>
            <person name="Westerberg I."/>
            <person name="Brannstrom I.O."/>
            <person name="Guillou S."/>
            <person name="Cros-Aarteil S."/>
            <person name="Calhoun S."/>
            <person name="Haridas S."/>
            <person name="Kuo A."/>
            <person name="Mondo S."/>
            <person name="Pangilinan J."/>
            <person name="Riley R."/>
            <person name="LaButti K."/>
            <person name="Andreopoulos B."/>
            <person name="Lipzen A."/>
            <person name="Chen C."/>
            <person name="Yanf M."/>
            <person name="Daum C."/>
            <person name="Ng V."/>
            <person name="Clum A."/>
            <person name="Steindorff A."/>
            <person name="Ohm R."/>
            <person name="Martin F."/>
            <person name="Silar P."/>
            <person name="Natvig D."/>
            <person name="Lalanne C."/>
            <person name="Gautier V."/>
            <person name="Ament-velasquez S.L."/>
            <person name="Kruys A."/>
            <person name="Hutchinson M.I."/>
            <person name="Powell A.J."/>
            <person name="Barry K."/>
            <person name="Miller A.N."/>
            <person name="Grigoriev I.V."/>
            <person name="Debuchy R."/>
            <person name="Gladieux P."/>
            <person name="Thoren M.H."/>
            <person name="Johannesson H."/>
        </authorList>
    </citation>
    <scope>NUCLEOTIDE SEQUENCE</scope>
    <source>
        <strain evidence="8">SMH3187-1</strain>
    </source>
</reference>
<dbReference type="PROSITE" id="PS00778">
    <property type="entry name" value="HIS_ACID_PHOSPHAT_2"/>
    <property type="match status" value="1"/>
</dbReference>
<dbReference type="Pfam" id="PF00328">
    <property type="entry name" value="His_Phos_2"/>
    <property type="match status" value="1"/>
</dbReference>
<keyword evidence="3" id="KW-0378">Hydrolase</keyword>
<keyword evidence="7" id="KW-0472">Membrane</keyword>
<dbReference type="PANTHER" id="PTHR20963:SF24">
    <property type="entry name" value="3-PHYTASE B"/>
    <property type="match status" value="1"/>
</dbReference>
<proteinExistence type="inferred from homology"/>
<feature type="region of interest" description="Disordered" evidence="6">
    <location>
        <begin position="21"/>
        <end position="42"/>
    </location>
</feature>
<comment type="caution">
    <text evidence="8">The sequence shown here is derived from an EMBL/GenBank/DDBJ whole genome shotgun (WGS) entry which is preliminary data.</text>
</comment>
<dbReference type="GO" id="GO:0005576">
    <property type="term" value="C:extracellular region"/>
    <property type="evidence" value="ECO:0007669"/>
    <property type="project" value="UniProtKB-SubCell"/>
</dbReference>
<name>A0AA40K338_9PEZI</name>
<keyword evidence="7" id="KW-1133">Transmembrane helix</keyword>
<keyword evidence="5" id="KW-1015">Disulfide bond</keyword>
<evidence type="ECO:0000256" key="6">
    <source>
        <dbReference type="SAM" id="MobiDB-lite"/>
    </source>
</evidence>
<feature type="transmembrane region" description="Helical" evidence="7">
    <location>
        <begin position="47"/>
        <end position="66"/>
    </location>
</feature>
<dbReference type="Proteomes" id="UP001172155">
    <property type="component" value="Unassembled WGS sequence"/>
</dbReference>
<evidence type="ECO:0000313" key="8">
    <source>
        <dbReference type="EMBL" id="KAK0744151.1"/>
    </source>
</evidence>
<evidence type="ECO:0000256" key="5">
    <source>
        <dbReference type="PIRSR" id="PIRSR000894-2"/>
    </source>
</evidence>
<evidence type="ECO:0000256" key="2">
    <source>
        <dbReference type="ARBA" id="ARBA00012632"/>
    </source>
</evidence>
<dbReference type="EMBL" id="JAUKUD010000005">
    <property type="protein sequence ID" value="KAK0744151.1"/>
    <property type="molecule type" value="Genomic_DNA"/>
</dbReference>
<feature type="disulfide bond" evidence="5">
    <location>
        <begin position="301"/>
        <end position="319"/>
    </location>
</feature>
<dbReference type="SUPFAM" id="SSF53254">
    <property type="entry name" value="Phosphoglycerate mutase-like"/>
    <property type="match status" value="1"/>
</dbReference>
<dbReference type="EC" id="3.1.3.8" evidence="2"/>
<dbReference type="Gene3D" id="3.40.50.1240">
    <property type="entry name" value="Phosphoglycerate mutase-like"/>
    <property type="match status" value="1"/>
</dbReference>
<dbReference type="InterPro" id="IPR029033">
    <property type="entry name" value="His_PPase_superfam"/>
</dbReference>
<keyword evidence="9" id="KW-1185">Reference proteome</keyword>
<comment type="similarity">
    <text evidence="1">Belongs to the histidine acid phosphatase family.</text>
</comment>
<keyword evidence="7" id="KW-0812">Transmembrane</keyword>
<feature type="active site" description="Proton donor" evidence="4">
    <location>
        <position position="394"/>
    </location>
</feature>
<evidence type="ECO:0000256" key="4">
    <source>
        <dbReference type="PIRSR" id="PIRSR000894-1"/>
    </source>
</evidence>
<dbReference type="InterPro" id="IPR000560">
    <property type="entry name" value="His_Pase_clade-2"/>
</dbReference>
<sequence length="449" mass="48738">MAFSETMSSLFARLRGSRYSSLPEDEAGGQGQGHRERQAVQGRRHKGAIKLGVGLVSLAIIAYLVWNTVNVVDHPPAGCDTPKDGFQCHANTSHLWGQYSPFFSLTFAQLLSRHGARDPTSFKSLVYRALVARIQADTTSYAPGYAFLRTYRYTLGSDQLTPFGQAHMFRSGLHFHHRYRALLHDPATSLPFIRASGQARVIHSAQNWTAGFHAGLASSSPYPPPPLPYPILTIPEGPGVNNTLSVKLCPAFLTGPASIVGDAAQTEFLPTFAPPIAARLNAALPGANISDAEVPLLMDLCPYHVVASPSPDAPLPEFCTIFSYSEWQSYDYFQTLGKWFGFGPGNPLGPTQGVGWVNELLARLTDRPVRDGTSTNASLPFPLGRRVYADFGHDNEMVGVLGALGLGGGGGEEWVRVLVNGRVMGCRLGRFVDSMKFAREGGGWERCFV</sequence>
<evidence type="ECO:0000256" key="7">
    <source>
        <dbReference type="SAM" id="Phobius"/>
    </source>
</evidence>